<keyword evidence="3 4" id="KW-0810">Translation regulation</keyword>
<keyword evidence="2 4" id="KW-1005">Bacterial flagellum biogenesis</keyword>
<keyword evidence="5" id="KW-0969">Cilium</keyword>
<keyword evidence="1 4" id="KW-0963">Cytoplasm</keyword>
<proteinExistence type="inferred from homology"/>
<organism evidence="5 6">
    <name type="scientific">Candidatus Gallitreponema excrementavium</name>
    <dbReference type="NCBI Taxonomy" id="2840840"/>
    <lineage>
        <taxon>Bacteria</taxon>
        <taxon>Pseudomonadati</taxon>
        <taxon>Spirochaetota</taxon>
        <taxon>Spirochaetia</taxon>
        <taxon>Spirochaetales</taxon>
        <taxon>Candidatus Gallitreponema</taxon>
    </lineage>
</organism>
<comment type="subunit">
    <text evidence="4">Interacts with translational regulator CsrA and flagellin(s).</text>
</comment>
<comment type="caution">
    <text evidence="5">The sequence shown here is derived from an EMBL/GenBank/DDBJ whole genome shotgun (WGS) entry which is preliminary data.</text>
</comment>
<keyword evidence="4" id="KW-0143">Chaperone</keyword>
<dbReference type="GO" id="GO:0006417">
    <property type="term" value="P:regulation of translation"/>
    <property type="evidence" value="ECO:0007669"/>
    <property type="project" value="UniProtKB-KW"/>
</dbReference>
<reference evidence="5" key="1">
    <citation type="submission" date="2020-10" db="EMBL/GenBank/DDBJ databases">
        <authorList>
            <person name="Gilroy R."/>
        </authorList>
    </citation>
    <scope>NUCLEOTIDE SEQUENCE</scope>
    <source>
        <strain evidence="5">10532</strain>
    </source>
</reference>
<dbReference type="InterPro" id="IPR003775">
    <property type="entry name" value="Flagellar_assembly_factor_FliW"/>
</dbReference>
<reference evidence="5" key="2">
    <citation type="journal article" date="2021" name="PeerJ">
        <title>Extensive microbial diversity within the chicken gut microbiome revealed by metagenomics and culture.</title>
        <authorList>
            <person name="Gilroy R."/>
            <person name="Ravi A."/>
            <person name="Getino M."/>
            <person name="Pursley I."/>
            <person name="Horton D.L."/>
            <person name="Alikhan N.F."/>
            <person name="Baker D."/>
            <person name="Gharbi K."/>
            <person name="Hall N."/>
            <person name="Watson M."/>
            <person name="Adriaenssens E.M."/>
            <person name="Foster-Nyarko E."/>
            <person name="Jarju S."/>
            <person name="Secka A."/>
            <person name="Antonio M."/>
            <person name="Oren A."/>
            <person name="Chaudhuri R.R."/>
            <person name="La Ragione R."/>
            <person name="Hildebrand F."/>
            <person name="Pallen M.J."/>
        </authorList>
    </citation>
    <scope>NUCLEOTIDE SEQUENCE</scope>
    <source>
        <strain evidence="5">10532</strain>
    </source>
</reference>
<keyword evidence="5" id="KW-0282">Flagellum</keyword>
<comment type="similarity">
    <text evidence="4">Belongs to the FliW family.</text>
</comment>
<name>A0A9D9N1B7_9SPIR</name>
<dbReference type="InterPro" id="IPR024046">
    <property type="entry name" value="Flagellar_assmbl_FliW_dom_sf"/>
</dbReference>
<dbReference type="GO" id="GO:0005737">
    <property type="term" value="C:cytoplasm"/>
    <property type="evidence" value="ECO:0007669"/>
    <property type="project" value="UniProtKB-SubCell"/>
</dbReference>
<evidence type="ECO:0000256" key="1">
    <source>
        <dbReference type="ARBA" id="ARBA00022490"/>
    </source>
</evidence>
<dbReference type="AlphaFoldDB" id="A0A9D9N1B7"/>
<keyword evidence="5" id="KW-0966">Cell projection</keyword>
<dbReference type="Proteomes" id="UP000823638">
    <property type="component" value="Unassembled WGS sequence"/>
</dbReference>
<evidence type="ECO:0000256" key="3">
    <source>
        <dbReference type="ARBA" id="ARBA00022845"/>
    </source>
</evidence>
<dbReference type="NCBIfam" id="NF009793">
    <property type="entry name" value="PRK13285.1-1"/>
    <property type="match status" value="1"/>
</dbReference>
<accession>A0A9D9N1B7</accession>
<dbReference type="Pfam" id="PF02623">
    <property type="entry name" value="FliW"/>
    <property type="match status" value="1"/>
</dbReference>
<evidence type="ECO:0000313" key="6">
    <source>
        <dbReference type="Proteomes" id="UP000823638"/>
    </source>
</evidence>
<sequence length="146" mass="16536">MKVKTLNMGIVEVSEKQIIDFPEGLFGFEDSRKYALIEAEQKPFVWMQSIENEHISFLLINPFLFRADYELDIDEKDQKLIDLDNPGNALIFAIVTFLGDGSPITANLQGPVVINTRNNLAVQAVLSDPRWLTKHDIMAELKQGSE</sequence>
<evidence type="ECO:0000256" key="4">
    <source>
        <dbReference type="HAMAP-Rule" id="MF_01185"/>
    </source>
</evidence>
<protein>
    <recommendedName>
        <fullName evidence="4">Flagellar assembly factor FliW</fullName>
    </recommendedName>
</protein>
<gene>
    <name evidence="4" type="primary">fliW</name>
    <name evidence="5" type="ORF">IAA81_01115</name>
</gene>
<evidence type="ECO:0000256" key="2">
    <source>
        <dbReference type="ARBA" id="ARBA00022795"/>
    </source>
</evidence>
<dbReference type="PANTHER" id="PTHR39190">
    <property type="entry name" value="FLAGELLAR ASSEMBLY FACTOR FLIW"/>
    <property type="match status" value="1"/>
</dbReference>
<dbReference type="GO" id="GO:0044780">
    <property type="term" value="P:bacterial-type flagellum assembly"/>
    <property type="evidence" value="ECO:0007669"/>
    <property type="project" value="UniProtKB-UniRule"/>
</dbReference>
<dbReference type="HAMAP" id="MF_01185">
    <property type="entry name" value="FliW"/>
    <property type="match status" value="1"/>
</dbReference>
<evidence type="ECO:0000313" key="5">
    <source>
        <dbReference type="EMBL" id="MBO8456811.1"/>
    </source>
</evidence>
<dbReference type="PANTHER" id="PTHR39190:SF1">
    <property type="entry name" value="FLAGELLAR ASSEMBLY FACTOR FLIW"/>
    <property type="match status" value="1"/>
</dbReference>
<dbReference type="Gene3D" id="2.30.290.10">
    <property type="entry name" value="BH3618-like"/>
    <property type="match status" value="1"/>
</dbReference>
<dbReference type="EMBL" id="JADIMM010000018">
    <property type="protein sequence ID" value="MBO8456811.1"/>
    <property type="molecule type" value="Genomic_DNA"/>
</dbReference>
<dbReference type="SUPFAM" id="SSF141457">
    <property type="entry name" value="BH3618-like"/>
    <property type="match status" value="1"/>
</dbReference>
<comment type="function">
    <text evidence="4">Acts as an anti-CsrA protein, binds CsrA and prevents it from repressing translation of its target genes, one of which is flagellin. Binds to flagellin and participates in the assembly of the flagellum.</text>
</comment>
<comment type="subcellular location">
    <subcellularLocation>
        <location evidence="4">Cytoplasm</location>
    </subcellularLocation>
</comment>